<dbReference type="Proteomes" id="UP000886998">
    <property type="component" value="Unassembled WGS sequence"/>
</dbReference>
<evidence type="ECO:0000313" key="1">
    <source>
        <dbReference type="EMBL" id="GFY38730.1"/>
    </source>
</evidence>
<keyword evidence="2" id="KW-1185">Reference proteome</keyword>
<sequence length="79" mass="9019">MNVASTSSHLPKTYNCCKYREVRKRVSMQSFEVWGASPTGASARADHGGSSKYSSWSLEDCEEWRSVPCERQFYMISRS</sequence>
<proteinExistence type="predicted"/>
<evidence type="ECO:0000313" key="2">
    <source>
        <dbReference type="Proteomes" id="UP000886998"/>
    </source>
</evidence>
<protein>
    <submittedName>
        <fullName evidence="1">Uncharacterized protein</fullName>
    </submittedName>
</protein>
<accession>A0A8X7BPC1</accession>
<dbReference type="AlphaFoldDB" id="A0A8X7BPC1"/>
<reference evidence="1" key="1">
    <citation type="submission" date="2020-08" db="EMBL/GenBank/DDBJ databases">
        <title>Multicomponent nature underlies the extraordinary mechanical properties of spider dragline silk.</title>
        <authorList>
            <person name="Kono N."/>
            <person name="Nakamura H."/>
            <person name="Mori M."/>
            <person name="Yoshida Y."/>
            <person name="Ohtoshi R."/>
            <person name="Malay A.D."/>
            <person name="Moran D.A.P."/>
            <person name="Tomita M."/>
            <person name="Numata K."/>
            <person name="Arakawa K."/>
        </authorList>
    </citation>
    <scope>NUCLEOTIDE SEQUENCE</scope>
</reference>
<name>A0A8X7BPC1_9ARAC</name>
<comment type="caution">
    <text evidence="1">The sequence shown here is derived from an EMBL/GenBank/DDBJ whole genome shotgun (WGS) entry which is preliminary data.</text>
</comment>
<organism evidence="1 2">
    <name type="scientific">Trichonephila inaurata madagascariensis</name>
    <dbReference type="NCBI Taxonomy" id="2747483"/>
    <lineage>
        <taxon>Eukaryota</taxon>
        <taxon>Metazoa</taxon>
        <taxon>Ecdysozoa</taxon>
        <taxon>Arthropoda</taxon>
        <taxon>Chelicerata</taxon>
        <taxon>Arachnida</taxon>
        <taxon>Araneae</taxon>
        <taxon>Araneomorphae</taxon>
        <taxon>Entelegynae</taxon>
        <taxon>Araneoidea</taxon>
        <taxon>Nephilidae</taxon>
        <taxon>Trichonephila</taxon>
        <taxon>Trichonephila inaurata</taxon>
    </lineage>
</organism>
<gene>
    <name evidence="1" type="ORF">TNIN_61881</name>
</gene>
<dbReference type="EMBL" id="BMAV01001024">
    <property type="protein sequence ID" value="GFY38730.1"/>
    <property type="molecule type" value="Genomic_DNA"/>
</dbReference>